<name>W7A4C9_9APIC</name>
<organism evidence="1 2">
    <name type="scientific">Plasmodium inui San Antonio 1</name>
    <dbReference type="NCBI Taxonomy" id="1237626"/>
    <lineage>
        <taxon>Eukaryota</taxon>
        <taxon>Sar</taxon>
        <taxon>Alveolata</taxon>
        <taxon>Apicomplexa</taxon>
        <taxon>Aconoidasida</taxon>
        <taxon>Haemosporida</taxon>
        <taxon>Plasmodiidae</taxon>
        <taxon>Plasmodium</taxon>
        <taxon>Plasmodium (Plasmodium)</taxon>
    </lineage>
</organism>
<dbReference type="AlphaFoldDB" id="W7A4C9"/>
<gene>
    <name evidence="1" type="ORF">C922_05659</name>
</gene>
<dbReference type="Proteomes" id="UP000030640">
    <property type="component" value="Unassembled WGS sequence"/>
</dbReference>
<dbReference type="EMBL" id="KI965584">
    <property type="protein sequence ID" value="EUD63964.1"/>
    <property type="molecule type" value="Genomic_DNA"/>
</dbReference>
<sequence length="49" mass="5588">GKTERTKDAINKEPTSKSLFLTIQKSNERKGANPYATIKFMFSRLIITL</sequence>
<evidence type="ECO:0000313" key="2">
    <source>
        <dbReference type="Proteomes" id="UP000030640"/>
    </source>
</evidence>
<protein>
    <submittedName>
        <fullName evidence="1">Uncharacterized protein</fullName>
    </submittedName>
</protein>
<dbReference type="RefSeq" id="XP_008819452.1">
    <property type="nucleotide sequence ID" value="XM_008821230.1"/>
</dbReference>
<proteinExistence type="predicted"/>
<feature type="non-terminal residue" evidence="1">
    <location>
        <position position="1"/>
    </location>
</feature>
<accession>W7A4C9</accession>
<reference evidence="1 2" key="1">
    <citation type="submission" date="2013-02" db="EMBL/GenBank/DDBJ databases">
        <title>The Genome Sequence of Plasmodium inui San Antonio 1.</title>
        <authorList>
            <consortium name="The Broad Institute Genome Sequencing Platform"/>
            <consortium name="The Broad Institute Genome Sequencing Center for Infectious Disease"/>
            <person name="Neafsey D."/>
            <person name="Cheeseman I."/>
            <person name="Volkman S."/>
            <person name="Adams J."/>
            <person name="Walker B."/>
            <person name="Young S.K."/>
            <person name="Zeng Q."/>
            <person name="Gargeya S."/>
            <person name="Fitzgerald M."/>
            <person name="Haas B."/>
            <person name="Abouelleil A."/>
            <person name="Alvarado L."/>
            <person name="Arachchi H.M."/>
            <person name="Berlin A.M."/>
            <person name="Chapman S.B."/>
            <person name="Dewar J."/>
            <person name="Goldberg J."/>
            <person name="Griggs A."/>
            <person name="Gujja S."/>
            <person name="Hansen M."/>
            <person name="Howarth C."/>
            <person name="Imamovic A."/>
            <person name="Larimer J."/>
            <person name="McCowan C."/>
            <person name="Murphy C."/>
            <person name="Neiman D."/>
            <person name="Pearson M."/>
            <person name="Priest M."/>
            <person name="Roberts A."/>
            <person name="Saif S."/>
            <person name="Shea T."/>
            <person name="Sisk P."/>
            <person name="Sykes S."/>
            <person name="Wortman J."/>
            <person name="Nusbaum C."/>
            <person name="Birren B."/>
        </authorList>
    </citation>
    <scope>NUCLEOTIDE SEQUENCE [LARGE SCALE GENOMIC DNA]</scope>
    <source>
        <strain evidence="1 2">San Antonio 1</strain>
    </source>
</reference>
<dbReference type="VEuPathDB" id="PlasmoDB:C922_05659"/>
<dbReference type="GeneID" id="20040933"/>
<keyword evidence="2" id="KW-1185">Reference proteome</keyword>
<evidence type="ECO:0000313" key="1">
    <source>
        <dbReference type="EMBL" id="EUD63964.1"/>
    </source>
</evidence>